<dbReference type="InterPro" id="IPR050469">
    <property type="entry name" value="Diguanylate_Cyclase"/>
</dbReference>
<keyword evidence="3" id="KW-0472">Membrane</keyword>
<keyword evidence="6" id="KW-1185">Reference proteome</keyword>
<comment type="catalytic activity">
    <reaction evidence="2">
        <text>2 GTP = 3',3'-c-di-GMP + 2 diphosphate</text>
        <dbReference type="Rhea" id="RHEA:24898"/>
        <dbReference type="ChEBI" id="CHEBI:33019"/>
        <dbReference type="ChEBI" id="CHEBI:37565"/>
        <dbReference type="ChEBI" id="CHEBI:58805"/>
        <dbReference type="EC" id="2.7.7.65"/>
    </reaction>
</comment>
<proteinExistence type="predicted"/>
<dbReference type="EMBL" id="JAOWKX010000001">
    <property type="protein sequence ID" value="MCV2883716.1"/>
    <property type="molecule type" value="Genomic_DNA"/>
</dbReference>
<accession>A0ABT3A4V1</accession>
<dbReference type="InterPro" id="IPR043128">
    <property type="entry name" value="Rev_trsase/Diguanyl_cyclase"/>
</dbReference>
<feature type="transmembrane region" description="Helical" evidence="3">
    <location>
        <begin position="51"/>
        <end position="73"/>
    </location>
</feature>
<dbReference type="PROSITE" id="PS50887">
    <property type="entry name" value="GGDEF"/>
    <property type="match status" value="1"/>
</dbReference>
<evidence type="ECO:0000256" key="3">
    <source>
        <dbReference type="SAM" id="Phobius"/>
    </source>
</evidence>
<dbReference type="SMART" id="SM00267">
    <property type="entry name" value="GGDEF"/>
    <property type="match status" value="1"/>
</dbReference>
<protein>
    <recommendedName>
        <fullName evidence="1">diguanylate cyclase</fullName>
        <ecNumber evidence="1">2.7.7.65</ecNumber>
    </recommendedName>
</protein>
<feature type="transmembrane region" description="Helical" evidence="3">
    <location>
        <begin position="144"/>
        <end position="165"/>
    </location>
</feature>
<feature type="transmembrane region" description="Helical" evidence="3">
    <location>
        <begin position="79"/>
        <end position="98"/>
    </location>
</feature>
<evidence type="ECO:0000256" key="2">
    <source>
        <dbReference type="ARBA" id="ARBA00034247"/>
    </source>
</evidence>
<dbReference type="Pfam" id="PF00990">
    <property type="entry name" value="GGDEF"/>
    <property type="match status" value="1"/>
</dbReference>
<dbReference type="PANTHER" id="PTHR45138">
    <property type="entry name" value="REGULATORY COMPONENTS OF SENSORY TRANSDUCTION SYSTEM"/>
    <property type="match status" value="1"/>
</dbReference>
<feature type="transmembrane region" description="Helical" evidence="3">
    <location>
        <begin position="110"/>
        <end position="138"/>
    </location>
</feature>
<reference evidence="5 6" key="1">
    <citation type="submission" date="2022-10" db="EMBL/GenBank/DDBJ databases">
        <title>Aestuariibacter sp. AA17 isolated from Montipora capitata coral fragment.</title>
        <authorList>
            <person name="Emsley S.A."/>
            <person name="Pfannmuller K.M."/>
            <person name="Loughran R.M."/>
            <person name="Shlafstein M."/>
            <person name="Papke E."/>
            <person name="Saw J.H."/>
            <person name="Ushijima B."/>
            <person name="Videau P."/>
        </authorList>
    </citation>
    <scope>NUCLEOTIDE SEQUENCE [LARGE SCALE GENOMIC DNA]</scope>
    <source>
        <strain evidence="5 6">AA17</strain>
    </source>
</reference>
<dbReference type="RefSeq" id="WP_263710912.1">
    <property type="nucleotide sequence ID" value="NZ_JAOWKX010000001.1"/>
</dbReference>
<evidence type="ECO:0000259" key="4">
    <source>
        <dbReference type="PROSITE" id="PS50887"/>
    </source>
</evidence>
<dbReference type="PANTHER" id="PTHR45138:SF9">
    <property type="entry name" value="DIGUANYLATE CYCLASE DGCM-RELATED"/>
    <property type="match status" value="1"/>
</dbReference>
<dbReference type="Gene3D" id="3.30.70.270">
    <property type="match status" value="1"/>
</dbReference>
<dbReference type="InterPro" id="IPR000160">
    <property type="entry name" value="GGDEF_dom"/>
</dbReference>
<gene>
    <name evidence="5" type="ORF">OE749_03240</name>
</gene>
<dbReference type="CDD" id="cd01949">
    <property type="entry name" value="GGDEF"/>
    <property type="match status" value="1"/>
</dbReference>
<comment type="caution">
    <text evidence="5">The sequence shown here is derived from an EMBL/GenBank/DDBJ whole genome shotgun (WGS) entry which is preliminary data.</text>
</comment>
<dbReference type="Proteomes" id="UP001652504">
    <property type="component" value="Unassembled WGS sequence"/>
</dbReference>
<sequence length="337" mass="37493">MELKVIQGVMVKPDQNRASRTTEEYIILSLSGFTALVLFPFVVLRFFTQDWLLGILDFIGVFCALAVFVLVYTTHNTRVAGKILAAICCCVLIATIELKGSEQLSWCYPALTALFFLLLPRQALVLSLVVLAAIGLMILDEVTVVGALRFYLSAIATVLFSFVFAGRMRAQQLQLVHQASNDPLTGAGNRRALEQKLLDLMSLHRRHTDTVTSLIMFDIDRFKCINDRFGHATGDDILVGLIQVINQRIRTTDQVYRLGGEEFVVIAEQTPLKDAVLLAETLRTSVENDPVLSEYNVTVSVGTAQYAEEETAFEWLGRADKAMYRAKNEGRNSCCVA</sequence>
<evidence type="ECO:0000256" key="1">
    <source>
        <dbReference type="ARBA" id="ARBA00012528"/>
    </source>
</evidence>
<keyword evidence="3" id="KW-1133">Transmembrane helix</keyword>
<dbReference type="EC" id="2.7.7.65" evidence="1"/>
<keyword evidence="3" id="KW-0812">Transmembrane</keyword>
<feature type="transmembrane region" description="Helical" evidence="3">
    <location>
        <begin position="25"/>
        <end position="44"/>
    </location>
</feature>
<organism evidence="5 6">
    <name type="scientific">Fluctibacter corallii</name>
    <dbReference type="NCBI Taxonomy" id="2984329"/>
    <lineage>
        <taxon>Bacteria</taxon>
        <taxon>Pseudomonadati</taxon>
        <taxon>Pseudomonadota</taxon>
        <taxon>Gammaproteobacteria</taxon>
        <taxon>Alteromonadales</taxon>
        <taxon>Alteromonadaceae</taxon>
        <taxon>Fluctibacter</taxon>
    </lineage>
</organism>
<name>A0ABT3A4V1_9ALTE</name>
<evidence type="ECO:0000313" key="6">
    <source>
        <dbReference type="Proteomes" id="UP001652504"/>
    </source>
</evidence>
<dbReference type="NCBIfam" id="TIGR00254">
    <property type="entry name" value="GGDEF"/>
    <property type="match status" value="1"/>
</dbReference>
<dbReference type="SUPFAM" id="SSF55073">
    <property type="entry name" value="Nucleotide cyclase"/>
    <property type="match status" value="1"/>
</dbReference>
<evidence type="ECO:0000313" key="5">
    <source>
        <dbReference type="EMBL" id="MCV2883716.1"/>
    </source>
</evidence>
<feature type="domain" description="GGDEF" evidence="4">
    <location>
        <begin position="210"/>
        <end position="337"/>
    </location>
</feature>
<dbReference type="InterPro" id="IPR029787">
    <property type="entry name" value="Nucleotide_cyclase"/>
</dbReference>